<dbReference type="Gene3D" id="3.30.70.270">
    <property type="match status" value="1"/>
</dbReference>
<evidence type="ECO:0000259" key="1">
    <source>
        <dbReference type="PROSITE" id="PS50883"/>
    </source>
</evidence>
<evidence type="ECO:0000259" key="2">
    <source>
        <dbReference type="PROSITE" id="PS50887"/>
    </source>
</evidence>
<dbReference type="Pfam" id="PF00563">
    <property type="entry name" value="EAL"/>
    <property type="match status" value="1"/>
</dbReference>
<evidence type="ECO:0000313" key="4">
    <source>
        <dbReference type="Proteomes" id="UP000811844"/>
    </source>
</evidence>
<dbReference type="Proteomes" id="UP000811844">
    <property type="component" value="Unassembled WGS sequence"/>
</dbReference>
<dbReference type="SMART" id="SM00065">
    <property type="entry name" value="GAF"/>
    <property type="match status" value="2"/>
</dbReference>
<dbReference type="SUPFAM" id="SSF141868">
    <property type="entry name" value="EAL domain-like"/>
    <property type="match status" value="1"/>
</dbReference>
<dbReference type="PANTHER" id="PTHR44757">
    <property type="entry name" value="DIGUANYLATE CYCLASE DGCP"/>
    <property type="match status" value="1"/>
</dbReference>
<keyword evidence="4" id="KW-1185">Reference proteome</keyword>
<dbReference type="InterPro" id="IPR029016">
    <property type="entry name" value="GAF-like_dom_sf"/>
</dbReference>
<dbReference type="Pfam" id="PF00990">
    <property type="entry name" value="GGDEF"/>
    <property type="match status" value="1"/>
</dbReference>
<organism evidence="3 4">
    <name type="scientific">Shewanella intestini</name>
    <dbReference type="NCBI Taxonomy" id="2017544"/>
    <lineage>
        <taxon>Bacteria</taxon>
        <taxon>Pseudomonadati</taxon>
        <taxon>Pseudomonadota</taxon>
        <taxon>Gammaproteobacteria</taxon>
        <taxon>Alteromonadales</taxon>
        <taxon>Shewanellaceae</taxon>
        <taxon>Shewanella</taxon>
    </lineage>
</organism>
<protein>
    <submittedName>
        <fullName evidence="3">Diguanylate cyclase</fullName>
    </submittedName>
</protein>
<dbReference type="Gene3D" id="3.20.20.450">
    <property type="entry name" value="EAL domain"/>
    <property type="match status" value="1"/>
</dbReference>
<dbReference type="CDD" id="cd01948">
    <property type="entry name" value="EAL"/>
    <property type="match status" value="1"/>
</dbReference>
<dbReference type="Gene3D" id="3.30.450.40">
    <property type="match status" value="2"/>
</dbReference>
<dbReference type="InterPro" id="IPR043128">
    <property type="entry name" value="Rev_trsase/Diguanyl_cyclase"/>
</dbReference>
<dbReference type="NCBIfam" id="TIGR00254">
    <property type="entry name" value="GGDEF"/>
    <property type="match status" value="1"/>
</dbReference>
<dbReference type="InterPro" id="IPR035919">
    <property type="entry name" value="EAL_sf"/>
</dbReference>
<dbReference type="InterPro" id="IPR001633">
    <property type="entry name" value="EAL_dom"/>
</dbReference>
<evidence type="ECO:0000313" key="3">
    <source>
        <dbReference type="EMBL" id="MBR9728190.1"/>
    </source>
</evidence>
<feature type="domain" description="EAL" evidence="1">
    <location>
        <begin position="612"/>
        <end position="857"/>
    </location>
</feature>
<dbReference type="Pfam" id="PF13185">
    <property type="entry name" value="GAF_2"/>
    <property type="match status" value="2"/>
</dbReference>
<sequence length="857" mass="97229">MSSNSALKKKISYLTNLNAQYQRSKVIQDTLLAISNIATEATSIDNFYRSVHIYLKALIPADNFFIATKDIATGLICLPFFADEKDSHPSDLYPQETISDLLESGITGYVFRQGKPLLCNNTEFETLINTGEIRDLGSTCHQWLGVPIKNQDRVSGVLVVQTYKEQHTYGELELELMVFISHHISGVMDRLLHQEQLEQAIEQRTKELSNAYDKLKAEVLERVKAEQLQKALFEIADLSSMSEHKAQFYASLHKIISKLIPAQNCFIALIESSKLLFPFYESMHYAVPPTSRPLKDGLTEYVLSTKKPTLLGVKEIQALIDERLIYHSTPELNKTSKIKQWMGIPLFIAGEVKGLLAVYSYENQYNYRQQDLELLIFVSQHIATAIERKQAADTFKINHELLEEKVFERTQALAATNQHLQTEIAHRKNIEAQLTYDAQHDSLTGLPNRNVLIDRLNQALKHTRRHGQDSFALLFIDLDRFKVINDTLGHMAGDQLLIETAKRLNACIRDNDTLARMGGDEFVIILDSIARESDAQEISERIIQSIAMPYWIANNQFTAGASIGIAFSHQNSQHTTETLLKHADKAMYQAKSKGKGCYVVFNEELGAMAQCNKEFEQEFTSAIDNQHFSIHFQPIIDLESKHVIAIEPYLEWQSQNGKHYTHNKIIDLAKKYQLAMHLDGVIFNYLNTHYPQLQRQYGAETQLHMRISSQHLKSKFSFRGLKNTIRTSQLDLSCLVVFFDEASLTKDLQSHINAFKVITDLGVEIGICEYGCGYSSLTHLSYLPISSLKLASSVSQNIQQSQQQKLALTYLLTAQALEYDVYACGVNSPVIQQQLVAIGYQFGQGHCCHFNSLNKLD</sequence>
<gene>
    <name evidence="3" type="ORF">G3R48_09370</name>
</gene>
<dbReference type="InterPro" id="IPR029787">
    <property type="entry name" value="Nucleotide_cyclase"/>
</dbReference>
<dbReference type="InterPro" id="IPR052155">
    <property type="entry name" value="Biofilm_reg_signaling"/>
</dbReference>
<dbReference type="InterPro" id="IPR000160">
    <property type="entry name" value="GGDEF_dom"/>
</dbReference>
<dbReference type="SUPFAM" id="SSF55073">
    <property type="entry name" value="Nucleotide cyclase"/>
    <property type="match status" value="1"/>
</dbReference>
<name>A0ABS5I2E1_9GAMM</name>
<dbReference type="PANTHER" id="PTHR44757:SF2">
    <property type="entry name" value="BIOFILM ARCHITECTURE MAINTENANCE PROTEIN MBAA"/>
    <property type="match status" value="1"/>
</dbReference>
<dbReference type="SMART" id="SM00267">
    <property type="entry name" value="GGDEF"/>
    <property type="match status" value="1"/>
</dbReference>
<dbReference type="SUPFAM" id="SSF55781">
    <property type="entry name" value="GAF domain-like"/>
    <property type="match status" value="2"/>
</dbReference>
<dbReference type="SMART" id="SM00052">
    <property type="entry name" value="EAL"/>
    <property type="match status" value="1"/>
</dbReference>
<dbReference type="EMBL" id="JAAIKR010000007">
    <property type="protein sequence ID" value="MBR9728190.1"/>
    <property type="molecule type" value="Genomic_DNA"/>
</dbReference>
<reference evidence="3 4" key="1">
    <citation type="submission" date="2020-02" db="EMBL/GenBank/DDBJ databases">
        <title>Shewanella WXL01 sp. nov., a marine bacterium isolated from green algae in Luhuitou Fringing Reef (Northern South China Sea).</title>
        <authorList>
            <person name="Wang X."/>
        </authorList>
    </citation>
    <scope>NUCLEOTIDE SEQUENCE [LARGE SCALE GENOMIC DNA]</scope>
    <source>
        <strain evidence="3 4">MCCC 1A01895</strain>
    </source>
</reference>
<feature type="domain" description="GGDEF" evidence="2">
    <location>
        <begin position="469"/>
        <end position="603"/>
    </location>
</feature>
<dbReference type="PROSITE" id="PS50883">
    <property type="entry name" value="EAL"/>
    <property type="match status" value="1"/>
</dbReference>
<dbReference type="CDD" id="cd01949">
    <property type="entry name" value="GGDEF"/>
    <property type="match status" value="1"/>
</dbReference>
<comment type="caution">
    <text evidence="3">The sequence shown here is derived from an EMBL/GenBank/DDBJ whole genome shotgun (WGS) entry which is preliminary data.</text>
</comment>
<proteinExistence type="predicted"/>
<dbReference type="InterPro" id="IPR003018">
    <property type="entry name" value="GAF"/>
</dbReference>
<dbReference type="PROSITE" id="PS50887">
    <property type="entry name" value="GGDEF"/>
    <property type="match status" value="1"/>
</dbReference>
<accession>A0ABS5I2E1</accession>